<comment type="catalytic activity">
    <reaction evidence="9">
        <text>N-acetyl-L-glutamate + ATP = N-acetyl-L-glutamyl 5-phosphate + ADP</text>
        <dbReference type="Rhea" id="RHEA:14629"/>
        <dbReference type="ChEBI" id="CHEBI:30616"/>
        <dbReference type="ChEBI" id="CHEBI:44337"/>
        <dbReference type="ChEBI" id="CHEBI:57936"/>
        <dbReference type="ChEBI" id="CHEBI:456216"/>
        <dbReference type="EC" id="2.7.2.8"/>
    </reaction>
</comment>
<dbReference type="EC" id="2.7.2.8" evidence="2"/>
<keyword evidence="7" id="KW-0418">Kinase</keyword>
<proteinExistence type="predicted"/>
<dbReference type="CDD" id="cd04252">
    <property type="entry name" value="AAK_NAGK-fArgBP"/>
    <property type="match status" value="1"/>
</dbReference>
<dbReference type="AlphaFoldDB" id="A0A4Q4SU63"/>
<dbReference type="Proteomes" id="UP000293360">
    <property type="component" value="Unassembled WGS sequence"/>
</dbReference>
<evidence type="ECO:0000256" key="6">
    <source>
        <dbReference type="ARBA" id="ARBA00022741"/>
    </source>
</evidence>
<dbReference type="InterPro" id="IPR041734">
    <property type="entry name" value="NAGK-fArgBP"/>
</dbReference>
<dbReference type="STRING" id="155417.A0A4Q4SU63"/>
<dbReference type="InterPro" id="IPR036393">
    <property type="entry name" value="AceGlu_kinase-like_sf"/>
</dbReference>
<dbReference type="GO" id="GO:0005759">
    <property type="term" value="C:mitochondrial matrix"/>
    <property type="evidence" value="ECO:0007669"/>
    <property type="project" value="TreeGrafter"/>
</dbReference>
<dbReference type="NCBIfam" id="TIGR00761">
    <property type="entry name" value="argB"/>
    <property type="match status" value="1"/>
</dbReference>
<dbReference type="GO" id="GO:0003942">
    <property type="term" value="F:N-acetyl-gamma-glutamyl-phosphate reductase activity"/>
    <property type="evidence" value="ECO:0007669"/>
    <property type="project" value="TreeGrafter"/>
</dbReference>
<dbReference type="PANTHER" id="PTHR23342:SF0">
    <property type="entry name" value="N-ACETYLGLUTAMATE SYNTHASE, MITOCHONDRIAL"/>
    <property type="match status" value="1"/>
</dbReference>
<dbReference type="Pfam" id="PF04768">
    <property type="entry name" value="NAT"/>
    <property type="match status" value="1"/>
</dbReference>
<dbReference type="CDD" id="cd04263">
    <property type="entry name" value="DUF619-NAGK-FABP"/>
    <property type="match status" value="1"/>
</dbReference>
<dbReference type="Gene3D" id="3.40.630.30">
    <property type="match status" value="1"/>
</dbReference>
<evidence type="ECO:0000313" key="12">
    <source>
        <dbReference type="Proteomes" id="UP000293360"/>
    </source>
</evidence>
<keyword evidence="12" id="KW-1185">Reference proteome</keyword>
<dbReference type="PANTHER" id="PTHR23342">
    <property type="entry name" value="N-ACETYLGLUTAMATE SYNTHASE"/>
    <property type="match status" value="1"/>
</dbReference>
<evidence type="ECO:0000256" key="4">
    <source>
        <dbReference type="ARBA" id="ARBA00022605"/>
    </source>
</evidence>
<dbReference type="SUPFAM" id="SSF53633">
    <property type="entry name" value="Carbamate kinase-like"/>
    <property type="match status" value="1"/>
</dbReference>
<evidence type="ECO:0000259" key="10">
    <source>
        <dbReference type="PROSITE" id="PS51731"/>
    </source>
</evidence>
<evidence type="ECO:0000256" key="7">
    <source>
        <dbReference type="ARBA" id="ARBA00022777"/>
    </source>
</evidence>
<dbReference type="FunFam" id="3.40.630.30:FF:000029">
    <property type="entry name" value="Bifunctional acetylglutamate kinase/N-acetyl-gamma-glutamyl-phosphate reductase"/>
    <property type="match status" value="1"/>
</dbReference>
<evidence type="ECO:0000256" key="3">
    <source>
        <dbReference type="ARBA" id="ARBA00022571"/>
    </source>
</evidence>
<dbReference type="UniPathway" id="UPA00068">
    <property type="reaction ID" value="UER00107"/>
</dbReference>
<name>A0A4Q4SU63_9PEZI</name>
<evidence type="ECO:0000256" key="8">
    <source>
        <dbReference type="ARBA" id="ARBA00022840"/>
    </source>
</evidence>
<dbReference type="Gene3D" id="3.40.1160.10">
    <property type="entry name" value="Acetylglutamate kinase-like"/>
    <property type="match status" value="1"/>
</dbReference>
<sequence>MFSARAVRAVVRAGVRRRLSTRQVARFRPAFASSASSIQQRAAYSSTRSNDSLTRAAVVQVLNNIGSKREVQQYLSYFSSVSSQQFAVIKVGGAILTDHLDELCSSLAFLYTLGLFPIIVHGAGPQLNKLLEAAGVVPQFEEGIRVTDGKTLRIAKELFLAENLKLVQRLEQMGVRTRPITSGVFTADYLDEAKWKFVGKITEVDKEPIENAIANGYMPILMSLAETAEGQVLNVNADVAAGELARAIEPLKVVYLSEKGGLFNDSQKISVINLDEQFDYLMAQPWCRYGTRLKIKEIKELLDSLPRASSVAIIHPADLQKELFTDSGAGTLIRRGDRLETATSVADFTDLEKLKDGLVRDREVPDARATVDRFLDFLRVRKFKAYYDEPMNALAVVLDPSPEQPYATLATLTITKQGWLGHVADNLFDAIQKDYPSLVWTVKADDENLTWFFGRANGSLVHDDGNDVMFWYGIEFGEPLSKLMREFTAHGRAMLGDSNLEARLHRGAQLASKNFGGARSYSTLARRAVMGTARPGAFSK</sequence>
<gene>
    <name evidence="11" type="ORF">DL764_010917</name>
</gene>
<accession>A0A4Q4SU63</accession>
<organism evidence="11 12">
    <name type="scientific">Monosporascus ibericus</name>
    <dbReference type="NCBI Taxonomy" id="155417"/>
    <lineage>
        <taxon>Eukaryota</taxon>
        <taxon>Fungi</taxon>
        <taxon>Dikarya</taxon>
        <taxon>Ascomycota</taxon>
        <taxon>Pezizomycotina</taxon>
        <taxon>Sordariomycetes</taxon>
        <taxon>Xylariomycetidae</taxon>
        <taxon>Xylariales</taxon>
        <taxon>Xylariales incertae sedis</taxon>
        <taxon>Monosporascus</taxon>
    </lineage>
</organism>
<dbReference type="InterPro" id="IPR006855">
    <property type="entry name" value="Vertebrate-like_GNAT_dom"/>
</dbReference>
<reference evidence="11 12" key="1">
    <citation type="submission" date="2018-06" db="EMBL/GenBank/DDBJ databases">
        <title>Complete Genomes of Monosporascus.</title>
        <authorList>
            <person name="Robinson A.J."/>
            <person name="Natvig D.O."/>
        </authorList>
    </citation>
    <scope>NUCLEOTIDE SEQUENCE [LARGE SCALE GENOMIC DNA]</scope>
    <source>
        <strain evidence="11 12">CBS 110550</strain>
    </source>
</reference>
<comment type="caution">
    <text evidence="11">The sequence shown here is derived from an EMBL/GenBank/DDBJ whole genome shotgun (WGS) entry which is preliminary data.</text>
</comment>
<dbReference type="EMBL" id="QJNU01001590">
    <property type="protein sequence ID" value="RYO74235.1"/>
    <property type="molecule type" value="Genomic_DNA"/>
</dbReference>
<evidence type="ECO:0000256" key="5">
    <source>
        <dbReference type="ARBA" id="ARBA00022679"/>
    </source>
</evidence>
<feature type="domain" description="N-acetyltransferase" evidence="10">
    <location>
        <begin position="340"/>
        <end position="495"/>
    </location>
</feature>
<protein>
    <recommendedName>
        <fullName evidence="2">acetylglutamate kinase</fullName>
        <ecNumber evidence="2">2.7.2.8</ecNumber>
    </recommendedName>
</protein>
<evidence type="ECO:0000256" key="1">
    <source>
        <dbReference type="ARBA" id="ARBA00004828"/>
    </source>
</evidence>
<dbReference type="InterPro" id="IPR004662">
    <property type="entry name" value="AcgluKinase_fam"/>
</dbReference>
<dbReference type="GO" id="GO:0003991">
    <property type="term" value="F:acetylglutamate kinase activity"/>
    <property type="evidence" value="ECO:0007669"/>
    <property type="project" value="UniProtKB-EC"/>
</dbReference>
<dbReference type="InterPro" id="IPR001048">
    <property type="entry name" value="Asp/Glu/Uridylate_kinase"/>
</dbReference>
<dbReference type="FunFam" id="3.40.1160.10:FF:000046">
    <property type="entry name" value="N-acetylglutamate kinase / N-acetylglutamate synthase"/>
    <property type="match status" value="1"/>
</dbReference>
<evidence type="ECO:0000256" key="2">
    <source>
        <dbReference type="ARBA" id="ARBA00013065"/>
    </source>
</evidence>
<evidence type="ECO:0000256" key="9">
    <source>
        <dbReference type="ARBA" id="ARBA00048141"/>
    </source>
</evidence>
<keyword evidence="8" id="KW-0067">ATP-binding</keyword>
<dbReference type="GO" id="GO:0005524">
    <property type="term" value="F:ATP binding"/>
    <property type="evidence" value="ECO:0007669"/>
    <property type="project" value="UniProtKB-KW"/>
</dbReference>
<comment type="pathway">
    <text evidence="1">Amino-acid biosynthesis; L-arginine biosynthesis; N(2)-acetyl-L-ornithine from L-glutamate: step 2/4.</text>
</comment>
<dbReference type="GO" id="GO:0006526">
    <property type="term" value="P:L-arginine biosynthetic process"/>
    <property type="evidence" value="ECO:0007669"/>
    <property type="project" value="UniProtKB-UniPathway"/>
</dbReference>
<dbReference type="OrthoDB" id="438291at2759"/>
<keyword evidence="4" id="KW-0028">Amino-acid biosynthesis</keyword>
<evidence type="ECO:0000313" key="11">
    <source>
        <dbReference type="EMBL" id="RYO74235.1"/>
    </source>
</evidence>
<dbReference type="PROSITE" id="PS51731">
    <property type="entry name" value="GNAT_NAGS"/>
    <property type="match status" value="1"/>
</dbReference>
<keyword evidence="3" id="KW-0055">Arginine biosynthesis</keyword>
<keyword evidence="5" id="KW-0808">Transferase</keyword>
<dbReference type="Pfam" id="PF00696">
    <property type="entry name" value="AA_kinase"/>
    <property type="match status" value="1"/>
</dbReference>
<keyword evidence="6" id="KW-0547">Nucleotide-binding</keyword>